<evidence type="ECO:0008006" key="3">
    <source>
        <dbReference type="Google" id="ProtNLM"/>
    </source>
</evidence>
<comment type="caution">
    <text evidence="1">The sequence shown here is derived from an EMBL/GenBank/DDBJ whole genome shotgun (WGS) entry which is preliminary data.</text>
</comment>
<evidence type="ECO:0000313" key="1">
    <source>
        <dbReference type="EMBL" id="MDD9207291.1"/>
    </source>
</evidence>
<keyword evidence="2" id="KW-1185">Reference proteome</keyword>
<dbReference type="SUPFAM" id="SSF74650">
    <property type="entry name" value="Galactose mutarotase-like"/>
    <property type="match status" value="1"/>
</dbReference>
<reference evidence="1" key="1">
    <citation type="submission" date="2023-02" db="EMBL/GenBank/DDBJ databases">
        <title>Georgenia sp.10Sc9-8, isolated from a soil sample collected from the Taklamakan desert.</title>
        <authorList>
            <person name="Liu S."/>
        </authorList>
    </citation>
    <scope>NUCLEOTIDE SEQUENCE</scope>
    <source>
        <strain evidence="1">10Sc9-8</strain>
    </source>
</reference>
<dbReference type="Gene3D" id="2.70.98.10">
    <property type="match status" value="1"/>
</dbReference>
<protein>
    <recommendedName>
        <fullName evidence="3">Aldose 1-epimerase</fullName>
    </recommendedName>
</protein>
<dbReference type="Proteomes" id="UP001165561">
    <property type="component" value="Unassembled WGS sequence"/>
</dbReference>
<sequence>MALETHDLEGIPTWVLTDADGARLQVSSRGAMVLSWQVPDDEGRMVELLDGYTTATELLEHDGYRNAVLVPWSNRVRDARYTWQGVERDLAPGGTEDVMHGLVVDATWQEVAGGGDVTEPDESDTDCVSLVTAIEPSPGYPFPLQVRATYRLTSEDGTYRLSLDLTAFNTGAEDAPVALGWHPYVRLPGHGSIDELDLRVPAGTQIRTDDASIPLPGQDAFVPATGSETMAPLGDQVLDDAWTDLEPDGDGTVRTVLSSRRTGSSITLEQHPSARVVHVFTGDTLQRDRRAAVALEPCQLMTDAVNRPECAEALALPPGDTRRLSATLVHRP</sequence>
<dbReference type="InterPro" id="IPR011013">
    <property type="entry name" value="Gal_mutarotase_sf_dom"/>
</dbReference>
<organism evidence="1 2">
    <name type="scientific">Georgenia halotolerans</name>
    <dbReference type="NCBI Taxonomy" id="3028317"/>
    <lineage>
        <taxon>Bacteria</taxon>
        <taxon>Bacillati</taxon>
        <taxon>Actinomycetota</taxon>
        <taxon>Actinomycetes</taxon>
        <taxon>Micrococcales</taxon>
        <taxon>Bogoriellaceae</taxon>
        <taxon>Georgenia</taxon>
    </lineage>
</organism>
<dbReference type="Pfam" id="PF01263">
    <property type="entry name" value="Aldose_epim"/>
    <property type="match status" value="1"/>
</dbReference>
<evidence type="ECO:0000313" key="2">
    <source>
        <dbReference type="Proteomes" id="UP001165561"/>
    </source>
</evidence>
<accession>A0ABT5TYZ8</accession>
<dbReference type="InterPro" id="IPR008183">
    <property type="entry name" value="Aldose_1/G6P_1-epimerase"/>
</dbReference>
<proteinExistence type="predicted"/>
<gene>
    <name evidence="1" type="ORF">PU560_12560</name>
</gene>
<dbReference type="InterPro" id="IPR014718">
    <property type="entry name" value="GH-type_carb-bd"/>
</dbReference>
<name>A0ABT5TYZ8_9MICO</name>
<dbReference type="PANTHER" id="PTHR10091:SF0">
    <property type="entry name" value="GALACTOSE MUTAROTASE"/>
    <property type="match status" value="1"/>
</dbReference>
<dbReference type="EMBL" id="JARACI010001079">
    <property type="protein sequence ID" value="MDD9207291.1"/>
    <property type="molecule type" value="Genomic_DNA"/>
</dbReference>
<dbReference type="PANTHER" id="PTHR10091">
    <property type="entry name" value="ALDOSE-1-EPIMERASE"/>
    <property type="match status" value="1"/>
</dbReference>